<dbReference type="eggNOG" id="ENOG502R1K6">
    <property type="taxonomic scope" value="Eukaryota"/>
</dbReference>
<accession>D6WRX9</accession>
<dbReference type="GO" id="GO:0007005">
    <property type="term" value="P:mitochondrion organization"/>
    <property type="evidence" value="ECO:0000318"/>
    <property type="project" value="GO_Central"/>
</dbReference>
<gene>
    <name evidence="2" type="primary">AUGUSTUS-3.0.2_09300</name>
    <name evidence="2" type="ORF">TcasGA2_TC009300</name>
</gene>
<keyword evidence="3" id="KW-1185">Reference proteome</keyword>
<dbReference type="PANTHER" id="PTHR14700">
    <property type="entry name" value="PENTATRICOPEPTIDE REPEAT-CONTAINING PROTEIN 2, MITOCHONDRIAL"/>
    <property type="match status" value="1"/>
</dbReference>
<dbReference type="Proteomes" id="UP000007266">
    <property type="component" value="Linkage group 7"/>
</dbReference>
<dbReference type="HOGENOM" id="CLU_059624_0_0_1"/>
<reference evidence="2 3" key="2">
    <citation type="journal article" date="2010" name="Nucleic Acids Res.">
        <title>BeetleBase in 2010: revisions to provide comprehensive genomic information for Tribolium castaneum.</title>
        <authorList>
            <person name="Kim H.S."/>
            <person name="Murphy T."/>
            <person name="Xia J."/>
            <person name="Caragea D."/>
            <person name="Park Y."/>
            <person name="Beeman R.W."/>
            <person name="Lorenzen M.D."/>
            <person name="Butcher S."/>
            <person name="Manak J.R."/>
            <person name="Brown S.J."/>
        </authorList>
    </citation>
    <scope>GENOME REANNOTATION</scope>
    <source>
        <strain evidence="2 3">Georgia GA2</strain>
    </source>
</reference>
<evidence type="ECO:0000313" key="2">
    <source>
        <dbReference type="EMBL" id="EFA06421.2"/>
    </source>
</evidence>
<dbReference type="InParanoid" id="D6WRX9"/>
<name>D6WRX9_TRICA</name>
<sequence>MSQTLRCALRSLCTPLKRDVLKLAPPLSSVLNTRFLYAKATLGLDGFAEQSKQIHQQMENIAGKFREKMTTYSSEDSQNMIFTEDLKNMVYMAESDADVELVVKMTKKFNSQNKELRFGNFVFGPVIMRMFYTHNKADLALECFKAPEFDGIFDQLITYQILLDLLYENGKYQEILDTFEVIKGRQLEGTKYPRNSVVLVMAACYKMNSKESVEYALKFWNELRGAGHFPMRRATTFCAGLALNQGMPEAALEIISNVRNPNYVTIRNIKARALSEIGRLDDVITILKSVISDDRPGEVAHTFNRDVLEAIKAKVLEADNPEISAEFNRLEKLFEKEGHITNETLDQHLCSEIQKPPVMNNRQGNRFNRFQQSDRRPSPGFKRPSYRPGLKDLI</sequence>
<proteinExistence type="predicted"/>
<reference evidence="2 3" key="1">
    <citation type="journal article" date="2008" name="Nature">
        <title>The genome of the model beetle and pest Tribolium castaneum.</title>
        <authorList>
            <consortium name="Tribolium Genome Sequencing Consortium"/>
            <person name="Richards S."/>
            <person name="Gibbs R.A."/>
            <person name="Weinstock G.M."/>
            <person name="Brown S.J."/>
            <person name="Denell R."/>
            <person name="Beeman R.W."/>
            <person name="Gibbs R."/>
            <person name="Beeman R.W."/>
            <person name="Brown S.J."/>
            <person name="Bucher G."/>
            <person name="Friedrich M."/>
            <person name="Grimmelikhuijzen C.J."/>
            <person name="Klingler M."/>
            <person name="Lorenzen M."/>
            <person name="Richards S."/>
            <person name="Roth S."/>
            <person name="Schroder R."/>
            <person name="Tautz D."/>
            <person name="Zdobnov E.M."/>
            <person name="Muzny D."/>
            <person name="Gibbs R.A."/>
            <person name="Weinstock G.M."/>
            <person name="Attaway T."/>
            <person name="Bell S."/>
            <person name="Buhay C.J."/>
            <person name="Chandrabose M.N."/>
            <person name="Chavez D."/>
            <person name="Clerk-Blankenburg K.P."/>
            <person name="Cree A."/>
            <person name="Dao M."/>
            <person name="Davis C."/>
            <person name="Chacko J."/>
            <person name="Dinh H."/>
            <person name="Dugan-Rocha S."/>
            <person name="Fowler G."/>
            <person name="Garner T.T."/>
            <person name="Garnes J."/>
            <person name="Gnirke A."/>
            <person name="Hawes A."/>
            <person name="Hernandez J."/>
            <person name="Hines S."/>
            <person name="Holder M."/>
            <person name="Hume J."/>
            <person name="Jhangiani S.N."/>
            <person name="Joshi V."/>
            <person name="Khan Z.M."/>
            <person name="Jackson L."/>
            <person name="Kovar C."/>
            <person name="Kowis A."/>
            <person name="Lee S."/>
            <person name="Lewis L.R."/>
            <person name="Margolis J."/>
            <person name="Morgan M."/>
            <person name="Nazareth L.V."/>
            <person name="Nguyen N."/>
            <person name="Okwuonu G."/>
            <person name="Parker D."/>
            <person name="Richards S."/>
            <person name="Ruiz S.J."/>
            <person name="Santibanez J."/>
            <person name="Savard J."/>
            <person name="Scherer S.E."/>
            <person name="Schneider B."/>
            <person name="Sodergren E."/>
            <person name="Tautz D."/>
            <person name="Vattahil S."/>
            <person name="Villasana D."/>
            <person name="White C.S."/>
            <person name="Wright R."/>
            <person name="Park Y."/>
            <person name="Beeman R.W."/>
            <person name="Lord J."/>
            <person name="Oppert B."/>
            <person name="Lorenzen M."/>
            <person name="Brown S."/>
            <person name="Wang L."/>
            <person name="Savard J."/>
            <person name="Tautz D."/>
            <person name="Richards S."/>
            <person name="Weinstock G."/>
            <person name="Gibbs R.A."/>
            <person name="Liu Y."/>
            <person name="Worley K."/>
            <person name="Weinstock G."/>
            <person name="Elsik C.G."/>
            <person name="Reese J.T."/>
            <person name="Elhaik E."/>
            <person name="Landan G."/>
            <person name="Graur D."/>
            <person name="Arensburger P."/>
            <person name="Atkinson P."/>
            <person name="Beeman R.W."/>
            <person name="Beidler J."/>
            <person name="Brown S.J."/>
            <person name="Demuth J.P."/>
            <person name="Drury D.W."/>
            <person name="Du Y.Z."/>
            <person name="Fujiwara H."/>
            <person name="Lorenzen M."/>
            <person name="Maselli V."/>
            <person name="Osanai M."/>
            <person name="Park Y."/>
            <person name="Robertson H.M."/>
            <person name="Tu Z."/>
            <person name="Wang J.J."/>
            <person name="Wang S."/>
            <person name="Richards S."/>
            <person name="Song H."/>
            <person name="Zhang L."/>
            <person name="Sodergren E."/>
            <person name="Werner D."/>
            <person name="Stanke M."/>
            <person name="Morgenstern B."/>
            <person name="Solovyev V."/>
            <person name="Kosarev P."/>
            <person name="Brown G."/>
            <person name="Chen H.C."/>
            <person name="Ermolaeva O."/>
            <person name="Hlavina W."/>
            <person name="Kapustin Y."/>
            <person name="Kiryutin B."/>
            <person name="Kitts P."/>
            <person name="Maglott D."/>
            <person name="Pruitt K."/>
            <person name="Sapojnikov V."/>
            <person name="Souvorov A."/>
            <person name="Mackey A.J."/>
            <person name="Waterhouse R.M."/>
            <person name="Wyder S."/>
            <person name="Zdobnov E.M."/>
            <person name="Zdobnov E.M."/>
            <person name="Wyder S."/>
            <person name="Kriventseva E.V."/>
            <person name="Kadowaki T."/>
            <person name="Bork P."/>
            <person name="Aranda M."/>
            <person name="Bao R."/>
            <person name="Beermann A."/>
            <person name="Berns N."/>
            <person name="Bolognesi R."/>
            <person name="Bonneton F."/>
            <person name="Bopp D."/>
            <person name="Brown S.J."/>
            <person name="Bucher G."/>
            <person name="Butts T."/>
            <person name="Chaumot A."/>
            <person name="Denell R.E."/>
            <person name="Ferrier D.E."/>
            <person name="Friedrich M."/>
            <person name="Gordon C.M."/>
            <person name="Jindra M."/>
            <person name="Klingler M."/>
            <person name="Lan Q."/>
            <person name="Lattorff H.M."/>
            <person name="Laudet V."/>
            <person name="von Levetsow C."/>
            <person name="Liu Z."/>
            <person name="Lutz R."/>
            <person name="Lynch J.A."/>
            <person name="da Fonseca R.N."/>
            <person name="Posnien N."/>
            <person name="Reuter R."/>
            <person name="Roth S."/>
            <person name="Savard J."/>
            <person name="Schinko J.B."/>
            <person name="Schmitt C."/>
            <person name="Schoppmeier M."/>
            <person name="Schroder R."/>
            <person name="Shippy T.D."/>
            <person name="Simonnet F."/>
            <person name="Marques-Souza H."/>
            <person name="Tautz D."/>
            <person name="Tomoyasu Y."/>
            <person name="Trauner J."/>
            <person name="Van der Zee M."/>
            <person name="Vervoort M."/>
            <person name="Wittkopp N."/>
            <person name="Wimmer E.A."/>
            <person name="Yang X."/>
            <person name="Jones A.K."/>
            <person name="Sattelle D.B."/>
            <person name="Ebert P.R."/>
            <person name="Nelson D."/>
            <person name="Scott J.G."/>
            <person name="Beeman R.W."/>
            <person name="Muthukrishnan S."/>
            <person name="Kramer K.J."/>
            <person name="Arakane Y."/>
            <person name="Beeman R.W."/>
            <person name="Zhu Q."/>
            <person name="Hogenkamp D."/>
            <person name="Dixit R."/>
            <person name="Oppert B."/>
            <person name="Jiang H."/>
            <person name="Zou Z."/>
            <person name="Marshall J."/>
            <person name="Elpidina E."/>
            <person name="Vinokurov K."/>
            <person name="Oppert C."/>
            <person name="Zou Z."/>
            <person name="Evans J."/>
            <person name="Lu Z."/>
            <person name="Zhao P."/>
            <person name="Sumathipala N."/>
            <person name="Altincicek B."/>
            <person name="Vilcinskas A."/>
            <person name="Williams M."/>
            <person name="Hultmark D."/>
            <person name="Hetru C."/>
            <person name="Jiang H."/>
            <person name="Grimmelikhuijzen C.J."/>
            <person name="Hauser F."/>
            <person name="Cazzamali G."/>
            <person name="Williamson M."/>
            <person name="Park Y."/>
            <person name="Li B."/>
            <person name="Tanaka Y."/>
            <person name="Predel R."/>
            <person name="Neupert S."/>
            <person name="Schachtner J."/>
            <person name="Verleyen P."/>
            <person name="Raible F."/>
            <person name="Bork P."/>
            <person name="Friedrich M."/>
            <person name="Walden K.K."/>
            <person name="Robertson H.M."/>
            <person name="Angeli S."/>
            <person name="Foret S."/>
            <person name="Bucher G."/>
            <person name="Schuetz S."/>
            <person name="Maleszka R."/>
            <person name="Wimmer E.A."/>
            <person name="Beeman R.W."/>
            <person name="Lorenzen M."/>
            <person name="Tomoyasu Y."/>
            <person name="Miller S.C."/>
            <person name="Grossmann D."/>
            <person name="Bucher G."/>
        </authorList>
    </citation>
    <scope>NUCLEOTIDE SEQUENCE [LARGE SCALE GENOMIC DNA]</scope>
    <source>
        <strain evidence="2 3">Georgia GA2</strain>
    </source>
</reference>
<dbReference type="GO" id="GO:0050684">
    <property type="term" value="P:regulation of mRNA processing"/>
    <property type="evidence" value="ECO:0000318"/>
    <property type="project" value="GO_Central"/>
</dbReference>
<evidence type="ECO:0000313" key="3">
    <source>
        <dbReference type="Proteomes" id="UP000007266"/>
    </source>
</evidence>
<dbReference type="InterPro" id="IPR011990">
    <property type="entry name" value="TPR-like_helical_dom_sf"/>
</dbReference>
<dbReference type="GO" id="GO:0005739">
    <property type="term" value="C:mitochondrion"/>
    <property type="evidence" value="ECO:0000318"/>
    <property type="project" value="GO_Central"/>
</dbReference>
<dbReference type="OMA" id="KFYCSQI"/>
<dbReference type="InterPro" id="IPR034629">
    <property type="entry name" value="PTCD2"/>
</dbReference>
<feature type="region of interest" description="Disordered" evidence="1">
    <location>
        <begin position="357"/>
        <end position="394"/>
    </location>
</feature>
<feature type="compositionally biased region" description="Low complexity" evidence="1">
    <location>
        <begin position="360"/>
        <end position="371"/>
    </location>
</feature>
<organism evidence="2 3">
    <name type="scientific">Tribolium castaneum</name>
    <name type="common">Red flour beetle</name>
    <dbReference type="NCBI Taxonomy" id="7070"/>
    <lineage>
        <taxon>Eukaryota</taxon>
        <taxon>Metazoa</taxon>
        <taxon>Ecdysozoa</taxon>
        <taxon>Arthropoda</taxon>
        <taxon>Hexapoda</taxon>
        <taxon>Insecta</taxon>
        <taxon>Pterygota</taxon>
        <taxon>Neoptera</taxon>
        <taxon>Endopterygota</taxon>
        <taxon>Coleoptera</taxon>
        <taxon>Polyphaga</taxon>
        <taxon>Cucujiformia</taxon>
        <taxon>Tenebrionidae</taxon>
        <taxon>Tenebrionidae incertae sedis</taxon>
        <taxon>Tribolium</taxon>
    </lineage>
</organism>
<evidence type="ECO:0000256" key="1">
    <source>
        <dbReference type="SAM" id="MobiDB-lite"/>
    </source>
</evidence>
<dbReference type="EMBL" id="KQ971351">
    <property type="protein sequence ID" value="EFA06421.2"/>
    <property type="molecule type" value="Genomic_DNA"/>
</dbReference>
<dbReference type="OrthoDB" id="6073372at2759"/>
<dbReference type="Gene3D" id="1.25.40.10">
    <property type="entry name" value="Tetratricopeptide repeat domain"/>
    <property type="match status" value="1"/>
</dbReference>
<dbReference type="PANTHER" id="PTHR14700:SF0">
    <property type="entry name" value="PENTATRICOPEPTIDE REPEAT-CONTAINING PROTEIN 2, MITOCHONDRIAL"/>
    <property type="match status" value="1"/>
</dbReference>
<dbReference type="AlphaFoldDB" id="D6WRX9"/>
<dbReference type="KEGG" id="tca:655289"/>
<protein>
    <submittedName>
        <fullName evidence="2">Pentatricopeptide repeat-containing protein 2, mitochondrial-like Protein</fullName>
    </submittedName>
</protein>